<dbReference type="AlphaFoldDB" id="M6W554"/>
<organism evidence="1 2">
    <name type="scientific">Leptospira santarosai str. CBC1416</name>
    <dbReference type="NCBI Taxonomy" id="1193059"/>
    <lineage>
        <taxon>Bacteria</taxon>
        <taxon>Pseudomonadati</taxon>
        <taxon>Spirochaetota</taxon>
        <taxon>Spirochaetia</taxon>
        <taxon>Leptospirales</taxon>
        <taxon>Leptospiraceae</taxon>
        <taxon>Leptospira</taxon>
    </lineage>
</organism>
<dbReference type="EMBL" id="AKWE02000146">
    <property type="protein sequence ID" value="EMO56903.1"/>
    <property type="molecule type" value="Genomic_DNA"/>
</dbReference>
<evidence type="ECO:0000313" key="2">
    <source>
        <dbReference type="Proteomes" id="UP000012149"/>
    </source>
</evidence>
<name>M6W554_9LEPT</name>
<accession>M6W554</accession>
<reference evidence="1 2" key="1">
    <citation type="submission" date="2013-01" db="EMBL/GenBank/DDBJ databases">
        <authorList>
            <person name="Harkins D.M."/>
            <person name="Durkin A.S."/>
            <person name="Brinkac L.M."/>
            <person name="Haft D.H."/>
            <person name="Selengut J.D."/>
            <person name="Sanka R."/>
            <person name="DePew J."/>
            <person name="Purushe J."/>
            <person name="Matthias M.A."/>
            <person name="Vinetz J.M."/>
            <person name="Sutton G.G."/>
            <person name="Nierman W.C."/>
            <person name="Fouts D.E."/>
        </authorList>
    </citation>
    <scope>NUCLEOTIDE SEQUENCE [LARGE SCALE GENOMIC DNA]</scope>
    <source>
        <strain evidence="1 2">CBC1416</strain>
    </source>
</reference>
<evidence type="ECO:0000313" key="1">
    <source>
        <dbReference type="EMBL" id="EMO56903.1"/>
    </source>
</evidence>
<sequence length="78" mass="9393">MKWIFTVSFWFPLQTIQSKKSNSDFTTRTYKKVSNGNHQFLLKCRSSYRLRLIGNSFFLFWEILHFNFLNKSMGTSIK</sequence>
<comment type="caution">
    <text evidence="1">The sequence shown here is derived from an EMBL/GenBank/DDBJ whole genome shotgun (WGS) entry which is preliminary data.</text>
</comment>
<gene>
    <name evidence="1" type="ORF">LEP1GSC161_2481</name>
</gene>
<dbReference type="Proteomes" id="UP000012149">
    <property type="component" value="Unassembled WGS sequence"/>
</dbReference>
<protein>
    <submittedName>
        <fullName evidence="1">Uncharacterized protein</fullName>
    </submittedName>
</protein>
<proteinExistence type="predicted"/>